<feature type="active site" evidence="6">
    <location>
        <position position="782"/>
    </location>
</feature>
<evidence type="ECO:0000256" key="9">
    <source>
        <dbReference type="SAM" id="MobiDB-lite"/>
    </source>
</evidence>
<dbReference type="AlphaFoldDB" id="A0A3P1WX89"/>
<dbReference type="InterPro" id="IPR002872">
    <property type="entry name" value="Proline_DH_dom"/>
</dbReference>
<dbReference type="Gene3D" id="3.40.309.10">
    <property type="entry name" value="Aldehyde Dehydrogenase, Chain A, domain 2"/>
    <property type="match status" value="1"/>
</dbReference>
<dbReference type="InterPro" id="IPR050485">
    <property type="entry name" value="Proline_metab_enzyme"/>
</dbReference>
<proteinExistence type="inferred from homology"/>
<dbReference type="InterPro" id="IPR016162">
    <property type="entry name" value="Ald_DH_N"/>
</dbReference>
<accession>A0A3P1WX89</accession>
<dbReference type="Gene3D" id="3.40.605.10">
    <property type="entry name" value="Aldehyde Dehydrogenase, Chain A, domain 1"/>
    <property type="match status" value="1"/>
</dbReference>
<comment type="catalytic activity">
    <reaction evidence="5">
        <text>L-glutamate 5-semialdehyde + NAD(+) + H2O = L-glutamate + NADH + 2 H(+)</text>
        <dbReference type="Rhea" id="RHEA:30235"/>
        <dbReference type="ChEBI" id="CHEBI:15377"/>
        <dbReference type="ChEBI" id="CHEBI:15378"/>
        <dbReference type="ChEBI" id="CHEBI:29985"/>
        <dbReference type="ChEBI" id="CHEBI:57540"/>
        <dbReference type="ChEBI" id="CHEBI:57945"/>
        <dbReference type="ChEBI" id="CHEBI:58066"/>
        <dbReference type="EC" id="1.2.1.88"/>
    </reaction>
</comment>
<dbReference type="InterPro" id="IPR016163">
    <property type="entry name" value="Ald_DH_C"/>
</dbReference>
<dbReference type="GO" id="GO:0004657">
    <property type="term" value="F:proline dehydrogenase activity"/>
    <property type="evidence" value="ECO:0007669"/>
    <property type="project" value="InterPro"/>
</dbReference>
<evidence type="ECO:0000259" key="11">
    <source>
        <dbReference type="Pfam" id="PF01619"/>
    </source>
</evidence>
<evidence type="ECO:0000313" key="12">
    <source>
        <dbReference type="EMBL" id="RRD50805.1"/>
    </source>
</evidence>
<dbReference type="SUPFAM" id="SSF51730">
    <property type="entry name" value="FAD-linked oxidoreductase"/>
    <property type="match status" value="1"/>
</dbReference>
<dbReference type="GO" id="GO:0009898">
    <property type="term" value="C:cytoplasmic side of plasma membrane"/>
    <property type="evidence" value="ECO:0007669"/>
    <property type="project" value="TreeGrafter"/>
</dbReference>
<dbReference type="Gene3D" id="3.20.20.220">
    <property type="match status" value="1"/>
</dbReference>
<evidence type="ECO:0000256" key="2">
    <source>
        <dbReference type="ARBA" id="ARBA00012884"/>
    </source>
</evidence>
<dbReference type="EMBL" id="RQYT01000004">
    <property type="protein sequence ID" value="RRD50805.1"/>
    <property type="molecule type" value="Genomic_DNA"/>
</dbReference>
<evidence type="ECO:0000259" key="10">
    <source>
        <dbReference type="Pfam" id="PF00171"/>
    </source>
</evidence>
<dbReference type="PANTHER" id="PTHR42862">
    <property type="entry name" value="DELTA-1-PYRROLINE-5-CARBOXYLATE DEHYDROGENASE 1, ISOFORM A-RELATED"/>
    <property type="match status" value="1"/>
</dbReference>
<dbReference type="InterPro" id="IPR016161">
    <property type="entry name" value="Ald_DH/histidinol_DH"/>
</dbReference>
<dbReference type="PIRSF" id="PIRSF000197">
    <property type="entry name" value="Bifunct_PutA"/>
    <property type="match status" value="1"/>
</dbReference>
<evidence type="ECO:0000256" key="5">
    <source>
        <dbReference type="ARBA" id="ARBA00048142"/>
    </source>
</evidence>
<reference evidence="12 13" key="1">
    <citation type="submission" date="2018-11" db="EMBL/GenBank/DDBJ databases">
        <title>Genomes From Bacteria Associated with the Canine Oral Cavity: a Test Case for Automated Genome-Based Taxonomic Assignment.</title>
        <authorList>
            <person name="Coil D.A."/>
            <person name="Jospin G."/>
            <person name="Darling A.E."/>
            <person name="Wallis C."/>
            <person name="Davis I.J."/>
            <person name="Harris S."/>
            <person name="Eisen J.A."/>
            <person name="Holcombe L.J."/>
            <person name="O'Flynn C."/>
        </authorList>
    </citation>
    <scope>NUCLEOTIDE SEQUENCE [LARGE SCALE GENOMIC DNA]</scope>
    <source>
        <strain evidence="12 13">OH2822_COT-296</strain>
    </source>
</reference>
<evidence type="ECO:0000256" key="3">
    <source>
        <dbReference type="ARBA" id="ARBA00023002"/>
    </source>
</evidence>
<gene>
    <name evidence="12" type="ORF">EII35_03495</name>
</gene>
<dbReference type="GO" id="GO:0010133">
    <property type="term" value="P:L-proline catabolic process to L-glutamate"/>
    <property type="evidence" value="ECO:0007669"/>
    <property type="project" value="InterPro"/>
</dbReference>
<dbReference type="EC" id="1.2.1.88" evidence="2"/>
<feature type="active site" evidence="6 7">
    <location>
        <position position="748"/>
    </location>
</feature>
<feature type="compositionally biased region" description="Basic and acidic residues" evidence="9">
    <location>
        <begin position="1"/>
        <end position="13"/>
    </location>
</feature>
<evidence type="ECO:0000256" key="6">
    <source>
        <dbReference type="PIRSR" id="PIRSR000197-1"/>
    </source>
</evidence>
<dbReference type="InterPro" id="IPR029041">
    <property type="entry name" value="FAD-linked_oxidoreductase-like"/>
</dbReference>
<keyword evidence="3 8" id="KW-0560">Oxidoreductase</keyword>
<feature type="domain" description="Aldehyde dehydrogenase" evidence="10">
    <location>
        <begin position="543"/>
        <end position="960"/>
    </location>
</feature>
<organism evidence="12 13">
    <name type="scientific">Arachnia propionica</name>
    <dbReference type="NCBI Taxonomy" id="1750"/>
    <lineage>
        <taxon>Bacteria</taxon>
        <taxon>Bacillati</taxon>
        <taxon>Actinomycetota</taxon>
        <taxon>Actinomycetes</taxon>
        <taxon>Propionibacteriales</taxon>
        <taxon>Propionibacteriaceae</taxon>
        <taxon>Arachnia</taxon>
    </lineage>
</organism>
<dbReference type="InterPro" id="IPR015590">
    <property type="entry name" value="Aldehyde_DH_dom"/>
</dbReference>
<name>A0A3P1WX89_9ACTN</name>
<dbReference type="Pfam" id="PF00171">
    <property type="entry name" value="Aldedh"/>
    <property type="match status" value="1"/>
</dbReference>
<dbReference type="SUPFAM" id="SSF53720">
    <property type="entry name" value="ALDH-like"/>
    <property type="match status" value="1"/>
</dbReference>
<evidence type="ECO:0000256" key="7">
    <source>
        <dbReference type="PROSITE-ProRule" id="PRU10007"/>
    </source>
</evidence>
<comment type="similarity">
    <text evidence="8">Belongs to the aldehyde dehydrogenase family.</text>
</comment>
<dbReference type="PANTHER" id="PTHR42862:SF1">
    <property type="entry name" value="DELTA-1-PYRROLINE-5-CARBOXYLATE DEHYDROGENASE 2, ISOFORM A-RELATED"/>
    <property type="match status" value="1"/>
</dbReference>
<dbReference type="InterPro" id="IPR016160">
    <property type="entry name" value="Ald_DH_CS_CYS"/>
</dbReference>
<dbReference type="PROSITE" id="PS00687">
    <property type="entry name" value="ALDEHYDE_DEHYDR_GLU"/>
    <property type="match status" value="1"/>
</dbReference>
<comment type="caution">
    <text evidence="12">The sequence shown here is derived from an EMBL/GenBank/DDBJ whole genome shotgun (WGS) entry which is preliminary data.</text>
</comment>
<keyword evidence="4" id="KW-0520">NAD</keyword>
<evidence type="ECO:0000256" key="1">
    <source>
        <dbReference type="ARBA" id="ARBA00004786"/>
    </source>
</evidence>
<feature type="domain" description="Proline dehydrogenase" evidence="11">
    <location>
        <begin position="182"/>
        <end position="467"/>
    </location>
</feature>
<dbReference type="Proteomes" id="UP000280935">
    <property type="component" value="Unassembled WGS sequence"/>
</dbReference>
<dbReference type="GO" id="GO:0003842">
    <property type="term" value="F:L-glutamate gamma-semialdehyde dehydrogenase activity"/>
    <property type="evidence" value="ECO:0007669"/>
    <property type="project" value="UniProtKB-EC"/>
</dbReference>
<dbReference type="GO" id="GO:0003700">
    <property type="term" value="F:DNA-binding transcription factor activity"/>
    <property type="evidence" value="ECO:0007669"/>
    <property type="project" value="InterPro"/>
</dbReference>
<sequence>MLLDHRRIPEHPCEGAGPLDRVPGAPDGWHDLNVHPTRLQSAPPAPAGSWLGHDESVTKVTDPTLINSAVATARRWAKESLQHPEPRAARLLAGVLAHPDGLKFTLEFVDGVLRPEDPAVAAQNLARLSRQPAPFLPAPLRAGLGIGVRSAPRALLPVVRRTFTLLLGDLVIDIGKDPGPALARLRASGASLNVNLLGEAVLGDEHAHGRLQRTIDLLSRDDVDYVSIKVSSVTGPHSPWAHEATVEESMTRLRPLMSLAERTGKLVNLDMEEYRDLHLTLEVFERFALEMPKLRLGLAVQAYLREVSLLLNRVEAVAQRRHDAGGVPLRVRLVKGANLAMERTLSEMKGWPNPIHPSKMMSDASYLACLDRLITPESLERLELGVASHNVYSLATAVELAKARGVQQGVQIEMLAGMAVPLQKVLLEETGSLRLYVPVVPRDEFDAAISYLVRRLEENAAPENFMSGAIGLGRDSAFLDREEQRYRGAMELVDSPTPTAWRQQNRAESPFFSNAIDTDPALMSNQTWADAIRAALPCPGLGETTVSNAKVTSSKGIDEVLERAVKAGVTWAATPAADRAAALRRLGATLEEMRTELVTVAADEVGKLIDQADVEVSEACDFAHYYAECTEESVAGASHVPPSVTLVTPPWNFPLAIPLGGVAAALAAGSSVVLKPATPARRCSALLAEACWRAGLPKDLVQFVVPGDRALGQQLVSDPRVELVVLTGSAETAQLFRSWRPNLPLMAETSGKNALVVTPTADLDLAAADLVQSAFGHAGQKCSAASLGILVGSVARSRRFIDQVVDATSSLVVEWPTAPLAQMGPLTEAPGEKLLRGLTRLGPGERWLLKPERIDERLWRPGIRVGVQPGSEFHLTEYFGPVLGLMAAKDLREAIRWQNGTDYGLTAGLHSLDADEIQLWLDRVEAGNLYVNRGITGAIVRRQPFGGWKRSAVGTGGKAGGPNYVAGFGHWEPGTLPVRPVTEPRLARLVSGAVTLLDPADLDRLRAAAASDQQAWRTEFGVVHDPSALDAEINAFRYRPTKVTVRVESDDNLAVLREASAAVATGAECVFSFRDAPAEDLAGLLRDLGLSVETLPDAAFDDRIRGRVRYLGERDLLIAVGGSIDVTVHAGPSLPPGRLAQLPYVREQAVSITNHRFGHPTALTADLRL</sequence>
<protein>
    <recommendedName>
        <fullName evidence="2">L-glutamate gamma-semialdehyde dehydrogenase</fullName>
        <ecNumber evidence="2">1.2.1.88</ecNumber>
    </recommendedName>
</protein>
<dbReference type="OrthoDB" id="9812625at2"/>
<dbReference type="PROSITE" id="PS00070">
    <property type="entry name" value="ALDEHYDE_DEHYDR_CYS"/>
    <property type="match status" value="1"/>
</dbReference>
<evidence type="ECO:0000256" key="8">
    <source>
        <dbReference type="RuleBase" id="RU003345"/>
    </source>
</evidence>
<dbReference type="InterPro" id="IPR025703">
    <property type="entry name" value="Bifunct_PutA"/>
</dbReference>
<dbReference type="InterPro" id="IPR029510">
    <property type="entry name" value="Ald_DH_CS_GLU"/>
</dbReference>
<evidence type="ECO:0000313" key="13">
    <source>
        <dbReference type="Proteomes" id="UP000280935"/>
    </source>
</evidence>
<feature type="region of interest" description="Disordered" evidence="9">
    <location>
        <begin position="1"/>
        <end position="50"/>
    </location>
</feature>
<evidence type="ECO:0000256" key="4">
    <source>
        <dbReference type="ARBA" id="ARBA00023027"/>
    </source>
</evidence>
<comment type="pathway">
    <text evidence="1">Amino-acid degradation; L-proline degradation into L-glutamate; L-glutamate from L-proline: step 2/2.</text>
</comment>
<dbReference type="Pfam" id="PF01619">
    <property type="entry name" value="Pro_dh"/>
    <property type="match status" value="1"/>
</dbReference>